<proteinExistence type="predicted"/>
<dbReference type="PANTHER" id="PTHR10219">
    <property type="entry name" value="GLYCOLIPID TRANSFER PROTEIN-RELATED"/>
    <property type="match status" value="1"/>
</dbReference>
<dbReference type="SUPFAM" id="SSF110004">
    <property type="entry name" value="Glycolipid transfer protein, GLTP"/>
    <property type="match status" value="1"/>
</dbReference>
<dbReference type="GO" id="GO:0005829">
    <property type="term" value="C:cytosol"/>
    <property type="evidence" value="ECO:0007669"/>
    <property type="project" value="TreeGrafter"/>
</dbReference>
<dbReference type="OrthoDB" id="45931at2759"/>
<organism evidence="2 3">
    <name type="scientific">Chrysochromulina tobinii</name>
    <dbReference type="NCBI Taxonomy" id="1460289"/>
    <lineage>
        <taxon>Eukaryota</taxon>
        <taxon>Haptista</taxon>
        <taxon>Haptophyta</taxon>
        <taxon>Prymnesiophyceae</taxon>
        <taxon>Prymnesiales</taxon>
        <taxon>Chrysochromulinaceae</taxon>
        <taxon>Chrysochromulina</taxon>
    </lineage>
</organism>
<dbReference type="PANTHER" id="PTHR10219:SF43">
    <property type="entry name" value="GLYCOLIPID TRANSFER PROTEIN DOMAIN-CONTAINING PROTEIN"/>
    <property type="match status" value="1"/>
</dbReference>
<reference evidence="3" key="1">
    <citation type="journal article" date="2015" name="PLoS Genet.">
        <title>Genome Sequence and Transcriptome Analyses of Chrysochromulina tobin: Metabolic Tools for Enhanced Algal Fitness in the Prominent Order Prymnesiales (Haptophyceae).</title>
        <authorList>
            <person name="Hovde B.T."/>
            <person name="Deodato C.R."/>
            <person name="Hunsperger H.M."/>
            <person name="Ryken S.A."/>
            <person name="Yost W."/>
            <person name="Jha R.K."/>
            <person name="Patterson J."/>
            <person name="Monnat R.J. Jr."/>
            <person name="Barlow S.B."/>
            <person name="Starkenburg S.R."/>
            <person name="Cattolico R.A."/>
        </authorList>
    </citation>
    <scope>NUCLEOTIDE SEQUENCE</scope>
    <source>
        <strain evidence="3">CCMP291</strain>
    </source>
</reference>
<dbReference type="Gene3D" id="1.10.3520.10">
    <property type="entry name" value="Glycolipid transfer protein"/>
    <property type="match status" value="1"/>
</dbReference>
<gene>
    <name evidence="2" type="ORF">Ctob_014132</name>
</gene>
<dbReference type="InterPro" id="IPR014830">
    <property type="entry name" value="Glycolipid_transfer_prot_dom"/>
</dbReference>
<dbReference type="Proteomes" id="UP000037460">
    <property type="component" value="Unassembled WGS sequence"/>
</dbReference>
<evidence type="ECO:0000313" key="3">
    <source>
        <dbReference type="Proteomes" id="UP000037460"/>
    </source>
</evidence>
<evidence type="ECO:0000259" key="1">
    <source>
        <dbReference type="Pfam" id="PF08718"/>
    </source>
</evidence>
<dbReference type="Pfam" id="PF08718">
    <property type="entry name" value="GLTP"/>
    <property type="match status" value="1"/>
</dbReference>
<protein>
    <submittedName>
        <fullName evidence="2">Glycolipid transfer protein het</fullName>
    </submittedName>
</protein>
<sequence>MLRKLSHEVVVKVKEVVPEMSEVQAAVHVAGHVATLSVQTVVKPPSSASRPPRPPLAALSPVYEAAEHAASDAAVPSQPATDVPASVPEVTRPRSMLHKVTLAWAAARGGSGSSGDAGEVAEAGDQLRVDSLLEAFRVSLTVCESFGSLMAPAVKNDLANLEKVRTAWAKLGQPATLRALLRAELGTNIHKPGGVLKDPSAAIALVWARRSLAFQTALLAGLTRNRRATLSSVATDAYKRTLEPHHNWILKSTFKMGLNAMPDLDEFFVRLGAGSLPGLDRDALEADMAEVAEAQQLIVERMGALLFELDLDPTAKT</sequence>
<dbReference type="InterPro" id="IPR036497">
    <property type="entry name" value="GLTP_sf"/>
</dbReference>
<dbReference type="GO" id="GO:1902388">
    <property type="term" value="F:ceramide 1-phosphate transfer activity"/>
    <property type="evidence" value="ECO:0007669"/>
    <property type="project" value="TreeGrafter"/>
</dbReference>
<dbReference type="GO" id="GO:0016020">
    <property type="term" value="C:membrane"/>
    <property type="evidence" value="ECO:0007669"/>
    <property type="project" value="TreeGrafter"/>
</dbReference>
<comment type="caution">
    <text evidence="2">The sequence shown here is derived from an EMBL/GenBank/DDBJ whole genome shotgun (WGS) entry which is preliminary data.</text>
</comment>
<evidence type="ECO:0000313" key="2">
    <source>
        <dbReference type="EMBL" id="KOO53728.1"/>
    </source>
</evidence>
<dbReference type="GO" id="GO:1902387">
    <property type="term" value="F:ceramide 1-phosphate binding"/>
    <property type="evidence" value="ECO:0007669"/>
    <property type="project" value="TreeGrafter"/>
</dbReference>
<name>A0A0M0LSJ2_9EUKA</name>
<keyword evidence="3" id="KW-1185">Reference proteome</keyword>
<dbReference type="AlphaFoldDB" id="A0A0M0LSJ2"/>
<accession>A0A0M0LSJ2</accession>
<dbReference type="EMBL" id="JWZX01000097">
    <property type="protein sequence ID" value="KOO53728.1"/>
    <property type="molecule type" value="Genomic_DNA"/>
</dbReference>
<feature type="domain" description="Glycolipid transfer protein" evidence="1">
    <location>
        <begin position="128"/>
        <end position="272"/>
    </location>
</feature>